<proteinExistence type="inferred from homology"/>
<keyword evidence="10" id="KW-0539">Nucleus</keyword>
<comment type="subcellular location">
    <subcellularLocation>
        <location evidence="1">Nucleus</location>
        <location evidence="1">Nucleolus</location>
    </subcellularLocation>
</comment>
<evidence type="ECO:0000256" key="5">
    <source>
        <dbReference type="ARBA" id="ARBA00022552"/>
    </source>
</evidence>
<evidence type="ECO:0000259" key="13">
    <source>
        <dbReference type="PROSITE" id="PS51192"/>
    </source>
</evidence>
<dbReference type="SMART" id="SM00487">
    <property type="entry name" value="DEXDc"/>
    <property type="match status" value="1"/>
</dbReference>
<keyword evidence="16" id="KW-1185">Reference proteome</keyword>
<dbReference type="PROSITE" id="PS00039">
    <property type="entry name" value="DEAD_ATP_HELICASE"/>
    <property type="match status" value="1"/>
</dbReference>
<evidence type="ECO:0000313" key="15">
    <source>
        <dbReference type="EMBL" id="KXN72450.1"/>
    </source>
</evidence>
<reference evidence="15 16" key="1">
    <citation type="journal article" date="2015" name="Genome Biol. Evol.">
        <title>Phylogenomic analyses indicate that early fungi evolved digesting cell walls of algal ancestors of land plants.</title>
        <authorList>
            <person name="Chang Y."/>
            <person name="Wang S."/>
            <person name="Sekimoto S."/>
            <person name="Aerts A.L."/>
            <person name="Choi C."/>
            <person name="Clum A."/>
            <person name="LaButti K.M."/>
            <person name="Lindquist E.A."/>
            <person name="Yee Ngan C."/>
            <person name="Ohm R.A."/>
            <person name="Salamov A.A."/>
            <person name="Grigoriev I.V."/>
            <person name="Spatafora J.W."/>
            <person name="Berbee M.L."/>
        </authorList>
    </citation>
    <scope>NUCLEOTIDE SEQUENCE [LARGE SCALE GENOMIC DNA]</scope>
    <source>
        <strain evidence="15 16">NRRL 28638</strain>
    </source>
</reference>
<dbReference type="GO" id="GO:0005524">
    <property type="term" value="F:ATP binding"/>
    <property type="evidence" value="ECO:0007669"/>
    <property type="project" value="UniProtKB-KW"/>
</dbReference>
<dbReference type="SUPFAM" id="SSF52540">
    <property type="entry name" value="P-loop containing nucleoside triphosphate hydrolases"/>
    <property type="match status" value="1"/>
</dbReference>
<sequence length="531" mass="60322">MQNSDTPVYLNQGAPKSLHYYQGNRKAEDNHYNLIGSYTQDDLSAPYFDCPLTDPNWEEEPFLREFVKNLWENKNIKPISQEETDEFRAENSVTVTGEDLAFPVLSIDKLNVPGFIVNNFKDGFKTPTAIQSETWPVMMLGRNLVAQSPTGTGKTMAYLLPTIAHIIKQPKLPYGHGPLAVILVPSRELADQIQELAKMMTENMPKKSKNLNILSMIGGKSKKFQFTEIGKGVDLLIASPGRLYDMLISSASHLKHTSLIVLDEADKLVIGMEKEMKIILSQIHPNCQKVIFSATANIPGLHSVVKSMSDPIRLTVGESSVLLASKSVKQSFDFITENEKLEKLTEKYKDFVPKTDGKYERAIIFCGNRQSVEETASHLHHNGFNPIAFHLGLSQNERKWVLDEFQSNKTSLLVASHLVARGIDFQQINYIIIKDPPKTLREHAHMVGRTGRNNTNGFCHTFITIGDQKLTLQLARAMKGNEIQEDDVLLDIAKRYEQIEKNKKRKIYTKRRKNNSRFEEFDRPVFQRMDN</sequence>
<organism evidence="15 16">
    <name type="scientific">Conidiobolus coronatus (strain ATCC 28846 / CBS 209.66 / NRRL 28638)</name>
    <name type="common">Delacroixia coronata</name>
    <dbReference type="NCBI Taxonomy" id="796925"/>
    <lineage>
        <taxon>Eukaryota</taxon>
        <taxon>Fungi</taxon>
        <taxon>Fungi incertae sedis</taxon>
        <taxon>Zoopagomycota</taxon>
        <taxon>Entomophthoromycotina</taxon>
        <taxon>Entomophthoromycetes</taxon>
        <taxon>Entomophthorales</taxon>
        <taxon>Ancylistaceae</taxon>
        <taxon>Conidiobolus</taxon>
    </lineage>
</organism>
<dbReference type="Pfam" id="PF00271">
    <property type="entry name" value="Helicase_C"/>
    <property type="match status" value="1"/>
</dbReference>
<evidence type="ECO:0000256" key="6">
    <source>
        <dbReference type="ARBA" id="ARBA00022741"/>
    </source>
</evidence>
<evidence type="ECO:0000256" key="8">
    <source>
        <dbReference type="ARBA" id="ARBA00022806"/>
    </source>
</evidence>
<keyword evidence="5" id="KW-0698">rRNA processing</keyword>
<dbReference type="EMBL" id="KQ964453">
    <property type="protein sequence ID" value="KXN72450.1"/>
    <property type="molecule type" value="Genomic_DNA"/>
</dbReference>
<accession>A0A137PBS9</accession>
<evidence type="ECO:0000256" key="1">
    <source>
        <dbReference type="ARBA" id="ARBA00004604"/>
    </source>
</evidence>
<protein>
    <recommendedName>
        <fullName evidence="3">RNA helicase</fullName>
        <ecNumber evidence="3">3.6.4.13</ecNumber>
    </recommendedName>
</protein>
<evidence type="ECO:0000256" key="3">
    <source>
        <dbReference type="ARBA" id="ARBA00012552"/>
    </source>
</evidence>
<dbReference type="Gene3D" id="3.40.50.300">
    <property type="entry name" value="P-loop containing nucleotide triphosphate hydrolases"/>
    <property type="match status" value="2"/>
</dbReference>
<dbReference type="GO" id="GO:0016787">
    <property type="term" value="F:hydrolase activity"/>
    <property type="evidence" value="ECO:0007669"/>
    <property type="project" value="UniProtKB-KW"/>
</dbReference>
<dbReference type="CDD" id="cd00268">
    <property type="entry name" value="DEADc"/>
    <property type="match status" value="1"/>
</dbReference>
<dbReference type="EC" id="3.6.4.13" evidence="3"/>
<dbReference type="PANTHER" id="PTHR47958">
    <property type="entry name" value="ATP-DEPENDENT RNA HELICASE DBP3"/>
    <property type="match status" value="1"/>
</dbReference>
<evidence type="ECO:0000256" key="4">
    <source>
        <dbReference type="ARBA" id="ARBA00022517"/>
    </source>
</evidence>
<dbReference type="OMA" id="HETCCEF"/>
<keyword evidence="7 12" id="KW-0378">Hydrolase</keyword>
<evidence type="ECO:0000256" key="9">
    <source>
        <dbReference type="ARBA" id="ARBA00022840"/>
    </source>
</evidence>
<evidence type="ECO:0000313" key="16">
    <source>
        <dbReference type="Proteomes" id="UP000070444"/>
    </source>
</evidence>
<keyword evidence="9 12" id="KW-0067">ATP-binding</keyword>
<evidence type="ECO:0000256" key="7">
    <source>
        <dbReference type="ARBA" id="ARBA00022801"/>
    </source>
</evidence>
<comment type="function">
    <text evidence="11">ATP-dependent RNA helicase required for 60S ribosomal subunit synthesis. Involved in efficient pre-rRNA processing, predominantly at site A3, which is necessary for the normal formation of 25S and 5.8S rRNAs.</text>
</comment>
<dbReference type="InterPro" id="IPR027417">
    <property type="entry name" value="P-loop_NTPase"/>
</dbReference>
<name>A0A137PBS9_CONC2</name>
<dbReference type="Pfam" id="PF00270">
    <property type="entry name" value="DEAD"/>
    <property type="match status" value="1"/>
</dbReference>
<dbReference type="InterPro" id="IPR000629">
    <property type="entry name" value="RNA-helicase_DEAD-box_CS"/>
</dbReference>
<keyword evidence="4" id="KW-0690">Ribosome biogenesis</keyword>
<dbReference type="InterPro" id="IPR001650">
    <property type="entry name" value="Helicase_C-like"/>
</dbReference>
<dbReference type="SMART" id="SM00490">
    <property type="entry name" value="HELICc"/>
    <property type="match status" value="1"/>
</dbReference>
<comment type="similarity">
    <text evidence="2">Belongs to the DEAD box helicase family. DDX5/DBP2 subfamily.</text>
</comment>
<evidence type="ECO:0000256" key="12">
    <source>
        <dbReference type="RuleBase" id="RU000492"/>
    </source>
</evidence>
<dbReference type="AlphaFoldDB" id="A0A137PBS9"/>
<dbReference type="STRING" id="796925.A0A137PBS9"/>
<dbReference type="GO" id="GO:0003676">
    <property type="term" value="F:nucleic acid binding"/>
    <property type="evidence" value="ECO:0007669"/>
    <property type="project" value="InterPro"/>
</dbReference>
<dbReference type="PROSITE" id="PS51192">
    <property type="entry name" value="HELICASE_ATP_BIND_1"/>
    <property type="match status" value="1"/>
</dbReference>
<dbReference type="InterPro" id="IPR044742">
    <property type="entry name" value="DEAD/DEAH_RhlB"/>
</dbReference>
<dbReference type="CDD" id="cd18787">
    <property type="entry name" value="SF2_C_DEAD"/>
    <property type="match status" value="1"/>
</dbReference>
<dbReference type="InterPro" id="IPR011545">
    <property type="entry name" value="DEAD/DEAH_box_helicase_dom"/>
</dbReference>
<dbReference type="PROSITE" id="PS51194">
    <property type="entry name" value="HELICASE_CTER"/>
    <property type="match status" value="1"/>
</dbReference>
<feature type="domain" description="Helicase ATP-binding" evidence="13">
    <location>
        <begin position="135"/>
        <end position="314"/>
    </location>
</feature>
<evidence type="ECO:0000256" key="2">
    <source>
        <dbReference type="ARBA" id="ARBA00009334"/>
    </source>
</evidence>
<dbReference type="GO" id="GO:0003724">
    <property type="term" value="F:RNA helicase activity"/>
    <property type="evidence" value="ECO:0007669"/>
    <property type="project" value="UniProtKB-EC"/>
</dbReference>
<evidence type="ECO:0000259" key="14">
    <source>
        <dbReference type="PROSITE" id="PS51194"/>
    </source>
</evidence>
<evidence type="ECO:0000256" key="11">
    <source>
        <dbReference type="ARBA" id="ARBA00037449"/>
    </source>
</evidence>
<keyword evidence="6 12" id="KW-0547">Nucleotide-binding</keyword>
<feature type="domain" description="Helicase C-terminal" evidence="14">
    <location>
        <begin position="340"/>
        <end position="500"/>
    </location>
</feature>
<evidence type="ECO:0000256" key="10">
    <source>
        <dbReference type="ARBA" id="ARBA00023242"/>
    </source>
</evidence>
<gene>
    <name evidence="15" type="ORF">CONCODRAFT_77813</name>
</gene>
<keyword evidence="8 12" id="KW-0347">Helicase</keyword>
<dbReference type="InterPro" id="IPR014001">
    <property type="entry name" value="Helicase_ATP-bd"/>
</dbReference>
<dbReference type="Proteomes" id="UP000070444">
    <property type="component" value="Unassembled WGS sequence"/>
</dbReference>